<keyword evidence="3" id="KW-1185">Reference proteome</keyword>
<reference evidence="2" key="1">
    <citation type="submission" date="2023-07" db="EMBL/GenBank/DDBJ databases">
        <title>draft genome sequence of fig (Ficus carica).</title>
        <authorList>
            <person name="Takahashi T."/>
            <person name="Nishimura K."/>
        </authorList>
    </citation>
    <scope>NUCLEOTIDE SEQUENCE</scope>
</reference>
<protein>
    <recommendedName>
        <fullName evidence="1">F-box domain-containing protein</fullName>
    </recommendedName>
</protein>
<dbReference type="InterPro" id="IPR036047">
    <property type="entry name" value="F-box-like_dom_sf"/>
</dbReference>
<name>A0AA88CZB2_FICCA</name>
<dbReference type="Pfam" id="PF00646">
    <property type="entry name" value="F-box"/>
    <property type="match status" value="1"/>
</dbReference>
<evidence type="ECO:0000259" key="1">
    <source>
        <dbReference type="Pfam" id="PF00646"/>
    </source>
</evidence>
<organism evidence="2 3">
    <name type="scientific">Ficus carica</name>
    <name type="common">Common fig</name>
    <dbReference type="NCBI Taxonomy" id="3494"/>
    <lineage>
        <taxon>Eukaryota</taxon>
        <taxon>Viridiplantae</taxon>
        <taxon>Streptophyta</taxon>
        <taxon>Embryophyta</taxon>
        <taxon>Tracheophyta</taxon>
        <taxon>Spermatophyta</taxon>
        <taxon>Magnoliopsida</taxon>
        <taxon>eudicotyledons</taxon>
        <taxon>Gunneridae</taxon>
        <taxon>Pentapetalae</taxon>
        <taxon>rosids</taxon>
        <taxon>fabids</taxon>
        <taxon>Rosales</taxon>
        <taxon>Moraceae</taxon>
        <taxon>Ficeae</taxon>
        <taxon>Ficus</taxon>
    </lineage>
</organism>
<comment type="caution">
    <text evidence="2">The sequence shown here is derived from an EMBL/GenBank/DDBJ whole genome shotgun (WGS) entry which is preliminary data.</text>
</comment>
<sequence>MADDDQNRISSLPEGILHRILSRLPTVTAVRTSVMSKRGRLSLGFHLSDLVFPMKFRRNVSPPLPNVKHIKIKVQKLEMKPKLRNSVRWMAPFAETLSVKEEPGYFNRQNLEFARKVSVHLYC</sequence>
<dbReference type="SUPFAM" id="SSF81383">
    <property type="entry name" value="F-box domain"/>
    <property type="match status" value="1"/>
</dbReference>
<dbReference type="InterPro" id="IPR001810">
    <property type="entry name" value="F-box_dom"/>
</dbReference>
<proteinExistence type="predicted"/>
<accession>A0AA88CZB2</accession>
<dbReference type="Proteomes" id="UP001187192">
    <property type="component" value="Unassembled WGS sequence"/>
</dbReference>
<gene>
    <name evidence="2" type="ORF">TIFTF001_009873</name>
</gene>
<dbReference type="AlphaFoldDB" id="A0AA88CZB2"/>
<feature type="domain" description="F-box" evidence="1">
    <location>
        <begin position="9"/>
        <end position="38"/>
    </location>
</feature>
<evidence type="ECO:0000313" key="3">
    <source>
        <dbReference type="Proteomes" id="UP001187192"/>
    </source>
</evidence>
<dbReference type="EMBL" id="BTGU01000011">
    <property type="protein sequence ID" value="GMN40643.1"/>
    <property type="molecule type" value="Genomic_DNA"/>
</dbReference>
<evidence type="ECO:0000313" key="2">
    <source>
        <dbReference type="EMBL" id="GMN40643.1"/>
    </source>
</evidence>